<feature type="compositionally biased region" description="Gly residues" evidence="1">
    <location>
        <begin position="210"/>
        <end position="270"/>
    </location>
</feature>
<feature type="compositionally biased region" description="Basic and acidic residues" evidence="1">
    <location>
        <begin position="679"/>
        <end position="691"/>
    </location>
</feature>
<evidence type="ECO:0000313" key="3">
    <source>
        <dbReference type="EMBL" id="KAG5674815.1"/>
    </source>
</evidence>
<dbReference type="OrthoDB" id="10616184at2759"/>
<reference evidence="3" key="1">
    <citation type="submission" date="2021-03" db="EMBL/GenBank/DDBJ databases">
        <title>Chromosome level genome of the anhydrobiotic midge Polypedilum vanderplanki.</title>
        <authorList>
            <person name="Yoshida Y."/>
            <person name="Kikawada T."/>
            <person name="Gusev O."/>
        </authorList>
    </citation>
    <scope>NUCLEOTIDE SEQUENCE</scope>
    <source>
        <strain evidence="3">NIAS01</strain>
        <tissue evidence="3">Whole body or cell culture</tissue>
    </source>
</reference>
<dbReference type="AlphaFoldDB" id="A0A9J6BY77"/>
<feature type="signal peptide" evidence="2">
    <location>
        <begin position="1"/>
        <end position="18"/>
    </location>
</feature>
<sequence>MFIKSFILLTFIAANCECYHNDFGIKGRTGQAIKSYGGYFPESTGYNDAYAQGTNYHRTVAPAYGWNLNYNQPSRTYGNRFGSTPSVPQLPATNLFQSNFIPPVYFPGTFTYPTYNSYPNLFPTYPNYIYNQRPVVSTDGTVINQQPSVINSGASNVPTILNQGEVLPTGNAGNVGIAAARPIAGNNVVRPIAGSNVVRPIAGTASNSGGNLGSSTGGISGNSGPSLGGSSGSSGSNLGGNFGSGGSNLGGSSGGSSLGSSGGSSLGNSGGSSTTSSGGGNSNTFSSGNFDSINSASNQNGIYAFNQNPFYQTQRPLHNQHGPPYPQQTIRPLPDQSAFESNNQQTVTEKPEDFSRFPSTSLLTENRRSEWTEEDEMKWQATTKKPYFENKAPVLGCTLSAAAVLGAMSALKVSTLLPLNVPSGKPILSCNATDMLQAQISLNGKNYDCYSSSIVVSCSSYDECETETLECDVNMNQMDAHSVTCTNGTLISNSHIVCESATLAADKNTLNCLYKDAKKTPETQRPISVIPLPTPAPVNEVFDENSVEDRAQLKDEENELKPQVKRAMDKVFPHDLLAMPSNMYLPSEQKLQPQISADLKKHVDNVFKVDLLASSKSNDDESTNTESPRLSAANNTERISTNSTRDNMQSRWEVNSNNKNATSGTKTKTSERFGGSDSQQHDLHDRLVFTD</sequence>
<feature type="compositionally biased region" description="Polar residues" evidence="1">
    <location>
        <begin position="338"/>
        <end position="348"/>
    </location>
</feature>
<proteinExistence type="predicted"/>
<feature type="compositionally biased region" description="Polar residues" evidence="1">
    <location>
        <begin position="624"/>
        <end position="667"/>
    </location>
</feature>
<feature type="compositionally biased region" description="Low complexity" evidence="1">
    <location>
        <begin position="271"/>
        <end position="283"/>
    </location>
</feature>
<evidence type="ECO:0000313" key="4">
    <source>
        <dbReference type="Proteomes" id="UP001107558"/>
    </source>
</evidence>
<feature type="region of interest" description="Disordered" evidence="1">
    <location>
        <begin position="616"/>
        <end position="691"/>
    </location>
</feature>
<keyword evidence="4" id="KW-1185">Reference proteome</keyword>
<dbReference type="Proteomes" id="UP001107558">
    <property type="component" value="Chromosome 2"/>
</dbReference>
<keyword evidence="2" id="KW-0732">Signal</keyword>
<feature type="region of interest" description="Disordered" evidence="1">
    <location>
        <begin position="313"/>
        <end position="357"/>
    </location>
</feature>
<gene>
    <name evidence="3" type="ORF">PVAND_004762</name>
</gene>
<accession>A0A9J6BY77</accession>
<comment type="caution">
    <text evidence="3">The sequence shown here is derived from an EMBL/GenBank/DDBJ whole genome shotgun (WGS) entry which is preliminary data.</text>
</comment>
<dbReference type="EMBL" id="JADBJN010000002">
    <property type="protein sequence ID" value="KAG5674815.1"/>
    <property type="molecule type" value="Genomic_DNA"/>
</dbReference>
<feature type="chain" id="PRO_5039895757" evidence="2">
    <location>
        <begin position="19"/>
        <end position="691"/>
    </location>
</feature>
<name>A0A9J6BY77_POLVA</name>
<evidence type="ECO:0000256" key="2">
    <source>
        <dbReference type="SAM" id="SignalP"/>
    </source>
</evidence>
<protein>
    <submittedName>
        <fullName evidence="3">Uncharacterized protein</fullName>
    </submittedName>
</protein>
<feature type="region of interest" description="Disordered" evidence="1">
    <location>
        <begin position="207"/>
        <end position="283"/>
    </location>
</feature>
<organism evidence="3 4">
    <name type="scientific">Polypedilum vanderplanki</name>
    <name type="common">Sleeping chironomid midge</name>
    <dbReference type="NCBI Taxonomy" id="319348"/>
    <lineage>
        <taxon>Eukaryota</taxon>
        <taxon>Metazoa</taxon>
        <taxon>Ecdysozoa</taxon>
        <taxon>Arthropoda</taxon>
        <taxon>Hexapoda</taxon>
        <taxon>Insecta</taxon>
        <taxon>Pterygota</taxon>
        <taxon>Neoptera</taxon>
        <taxon>Endopterygota</taxon>
        <taxon>Diptera</taxon>
        <taxon>Nematocera</taxon>
        <taxon>Chironomoidea</taxon>
        <taxon>Chironomidae</taxon>
        <taxon>Chironominae</taxon>
        <taxon>Polypedilum</taxon>
        <taxon>Polypedilum</taxon>
    </lineage>
</organism>
<evidence type="ECO:0000256" key="1">
    <source>
        <dbReference type="SAM" id="MobiDB-lite"/>
    </source>
</evidence>